<proteinExistence type="predicted"/>
<evidence type="ECO:0000313" key="3">
    <source>
        <dbReference type="EMBL" id="GHI64732.1"/>
    </source>
</evidence>
<dbReference type="InterPro" id="IPR000834">
    <property type="entry name" value="Peptidase_M14"/>
</dbReference>
<dbReference type="Gene3D" id="3.40.630.10">
    <property type="entry name" value="Zn peptidases"/>
    <property type="match status" value="1"/>
</dbReference>
<gene>
    <name evidence="3" type="ORF">Saso_63820</name>
</gene>
<evidence type="ECO:0000256" key="1">
    <source>
        <dbReference type="SAM" id="MobiDB-lite"/>
    </source>
</evidence>
<dbReference type="EMBL" id="BNEB01000005">
    <property type="protein sequence ID" value="GHI64732.1"/>
    <property type="molecule type" value="Genomic_DNA"/>
</dbReference>
<dbReference type="GeneID" id="91474162"/>
<comment type="caution">
    <text evidence="3">The sequence shown here is derived from an EMBL/GenBank/DDBJ whole genome shotgun (WGS) entry which is preliminary data.</text>
</comment>
<feature type="domain" description="Peptidase M14" evidence="2">
    <location>
        <begin position="19"/>
        <end position="96"/>
    </location>
</feature>
<dbReference type="RefSeq" id="WP_189923054.1">
    <property type="nucleotide sequence ID" value="NZ_BMSI01000007.1"/>
</dbReference>
<evidence type="ECO:0000259" key="2">
    <source>
        <dbReference type="Pfam" id="PF00246"/>
    </source>
</evidence>
<dbReference type="Pfam" id="PF00246">
    <property type="entry name" value="Peptidase_M14"/>
    <property type="match status" value="1"/>
</dbReference>
<protein>
    <submittedName>
        <fullName evidence="3">Dehydrogenase</fullName>
    </submittedName>
</protein>
<evidence type="ECO:0000313" key="4">
    <source>
        <dbReference type="Proteomes" id="UP000649259"/>
    </source>
</evidence>
<organism evidence="3 4">
    <name type="scientific">Streptomyces asoensis</name>
    <dbReference type="NCBI Taxonomy" id="249586"/>
    <lineage>
        <taxon>Bacteria</taxon>
        <taxon>Bacillati</taxon>
        <taxon>Actinomycetota</taxon>
        <taxon>Actinomycetes</taxon>
        <taxon>Kitasatosporales</taxon>
        <taxon>Streptomycetaceae</taxon>
        <taxon>Streptomyces</taxon>
    </lineage>
</organism>
<name>A0ABQ3S9L2_9ACTN</name>
<reference evidence="4" key="1">
    <citation type="submission" date="2023-07" db="EMBL/GenBank/DDBJ databases">
        <title>Whole genome shotgun sequence of Streptomyces cacaoi subsp. asoensis NBRC 13813.</title>
        <authorList>
            <person name="Komaki H."/>
            <person name="Tamura T."/>
        </authorList>
    </citation>
    <scope>NUCLEOTIDE SEQUENCE [LARGE SCALE GENOMIC DNA]</scope>
    <source>
        <strain evidence="4">NBRC 13813</strain>
    </source>
</reference>
<feature type="region of interest" description="Disordered" evidence="1">
    <location>
        <begin position="419"/>
        <end position="442"/>
    </location>
</feature>
<dbReference type="Proteomes" id="UP000649259">
    <property type="component" value="Unassembled WGS sequence"/>
</dbReference>
<sequence length="442" mass="47636">MDEVAARAAVLAVRGSGDARLRRVGVSRAGSPLWLLSLGRGARQVLVVAGPHANEPVGGATVLRLAERVLADPRLTVGADATWNLLLCLDPDGLRRNEGWLTGPYTLGRYFRHFFRPGFLEQPEWLPDGAARAALPETRALLRLQDELRPFLQCSLHGVDVGGAFVELTRDLPGLSRRVAHTAARLGIPRELGPFDTLHWPRLGPAVYRIPPPRPGDLAAAITEAAVESTWYHPHRYGTVTAVVEAPMWGVAAAEDDSRPADRDAVLRAVSGALRHDAQLLERILTRVRPHLAATAEAARLLAPVGDHLLVCPALADAWDPATADPRRPLPPLSTAHLTALRIAGRRIAVRTAGLLHQLVAGSGRDPAGALPELDGLIDAWCAGYQDECGARWIPVARQAEYQARIVLAAFELAGRAPAEPARARSGESDWGSHPAVPMHRE</sequence>
<keyword evidence="4" id="KW-1185">Reference proteome</keyword>
<dbReference type="SUPFAM" id="SSF53187">
    <property type="entry name" value="Zn-dependent exopeptidases"/>
    <property type="match status" value="1"/>
</dbReference>
<accession>A0ABQ3S9L2</accession>